<keyword evidence="3" id="KW-0813">Transport</keyword>
<dbReference type="EMBL" id="FZOB01000002">
    <property type="protein sequence ID" value="SNR66559.1"/>
    <property type="molecule type" value="Genomic_DNA"/>
</dbReference>
<evidence type="ECO:0000256" key="2">
    <source>
        <dbReference type="ARBA" id="ARBA00007783"/>
    </source>
</evidence>
<dbReference type="RefSeq" id="WP_089322494.1">
    <property type="nucleotide sequence ID" value="NZ_FZOB01000002.1"/>
</dbReference>
<dbReference type="GO" id="GO:0005886">
    <property type="term" value="C:plasma membrane"/>
    <property type="evidence" value="ECO:0007669"/>
    <property type="project" value="UniProtKB-SubCell"/>
</dbReference>
<keyword evidence="5 8" id="KW-0812">Transmembrane</keyword>
<accession>A0A238Y886</accession>
<keyword evidence="4" id="KW-1003">Cell membrane</keyword>
<dbReference type="InterPro" id="IPR051449">
    <property type="entry name" value="ABC-2_transporter_component"/>
</dbReference>
<name>A0A238Y886_9BACT</name>
<protein>
    <submittedName>
        <fullName evidence="10">ABC-2 type transport system permease protein</fullName>
    </submittedName>
</protein>
<evidence type="ECO:0000259" key="9">
    <source>
        <dbReference type="PROSITE" id="PS51012"/>
    </source>
</evidence>
<evidence type="ECO:0000256" key="7">
    <source>
        <dbReference type="ARBA" id="ARBA00023136"/>
    </source>
</evidence>
<reference evidence="11" key="1">
    <citation type="submission" date="2017-06" db="EMBL/GenBank/DDBJ databases">
        <authorList>
            <person name="Varghese N."/>
            <person name="Submissions S."/>
        </authorList>
    </citation>
    <scope>NUCLEOTIDE SEQUENCE [LARGE SCALE GENOMIC DNA]</scope>
    <source>
        <strain evidence="11">DSM 15668</strain>
    </source>
</reference>
<evidence type="ECO:0000256" key="5">
    <source>
        <dbReference type="ARBA" id="ARBA00022692"/>
    </source>
</evidence>
<dbReference type="InterPro" id="IPR013525">
    <property type="entry name" value="ABC2_TM"/>
</dbReference>
<feature type="transmembrane region" description="Helical" evidence="8">
    <location>
        <begin position="180"/>
        <end position="197"/>
    </location>
</feature>
<organism evidence="10 11">
    <name type="scientific">Desulfurobacterium atlanticum</name>
    <dbReference type="NCBI Taxonomy" id="240169"/>
    <lineage>
        <taxon>Bacteria</taxon>
        <taxon>Pseudomonadati</taxon>
        <taxon>Aquificota</taxon>
        <taxon>Aquificia</taxon>
        <taxon>Desulfurobacteriales</taxon>
        <taxon>Desulfurobacteriaceae</taxon>
        <taxon>Desulfurobacterium</taxon>
    </lineage>
</organism>
<evidence type="ECO:0000256" key="8">
    <source>
        <dbReference type="SAM" id="Phobius"/>
    </source>
</evidence>
<keyword evidence="7 8" id="KW-0472">Membrane</keyword>
<dbReference type="Proteomes" id="UP000198405">
    <property type="component" value="Unassembled WGS sequence"/>
</dbReference>
<evidence type="ECO:0000313" key="10">
    <source>
        <dbReference type="EMBL" id="SNR66559.1"/>
    </source>
</evidence>
<comment type="subcellular location">
    <subcellularLocation>
        <location evidence="1">Cell membrane</location>
        <topology evidence="1">Multi-pass membrane protein</topology>
    </subcellularLocation>
</comment>
<dbReference type="Pfam" id="PF12698">
    <property type="entry name" value="ABC2_membrane_3"/>
    <property type="match status" value="1"/>
</dbReference>
<feature type="transmembrane region" description="Helical" evidence="8">
    <location>
        <begin position="217"/>
        <end position="242"/>
    </location>
</feature>
<evidence type="ECO:0000256" key="4">
    <source>
        <dbReference type="ARBA" id="ARBA00022475"/>
    </source>
</evidence>
<feature type="domain" description="ABC transmembrane type-2" evidence="9">
    <location>
        <begin position="126"/>
        <end position="367"/>
    </location>
</feature>
<evidence type="ECO:0000256" key="1">
    <source>
        <dbReference type="ARBA" id="ARBA00004651"/>
    </source>
</evidence>
<comment type="similarity">
    <text evidence="2">Belongs to the ABC-2 integral membrane protein family.</text>
</comment>
<dbReference type="InterPro" id="IPR047817">
    <property type="entry name" value="ABC2_TM_bact-type"/>
</dbReference>
<gene>
    <name evidence="10" type="ORF">SAMN06265340_102147</name>
</gene>
<dbReference type="PROSITE" id="PS51012">
    <property type="entry name" value="ABC_TM2"/>
    <property type="match status" value="1"/>
</dbReference>
<dbReference type="OrthoDB" id="9808686at2"/>
<feature type="transmembrane region" description="Helical" evidence="8">
    <location>
        <begin position="254"/>
        <end position="278"/>
    </location>
</feature>
<evidence type="ECO:0000313" key="11">
    <source>
        <dbReference type="Proteomes" id="UP000198405"/>
    </source>
</evidence>
<keyword evidence="11" id="KW-1185">Reference proteome</keyword>
<feature type="transmembrane region" description="Helical" evidence="8">
    <location>
        <begin position="346"/>
        <end position="364"/>
    </location>
</feature>
<sequence length="368" mass="41797">MRDFFERFKVLVWKELIQFIRSKGLLIFAIYAFTLDIYFAATGISLTLKNAKFFVQDMDMSSVSREYVYKFQKPYFNFQGYILDDKEIEKLLVDDRAIAVIRIPDNFERDFKKGKAEIGLIINGAEIVSSYLFSAYAAQITYNFIMEHFPIKEVGLIEPEGRLYFNQNASSKDFMGISELLTIVTLFLLILPSSAIIREKERGNIEMLVVSPVHNYTFMLAKVVSMSIVILLCTIFSILFILKGVLGIQVKGNLFEFSFFTLIFVFAVSGLSMFIAAISENMLQVSQLSILILVPILYLSGSWTPIEAMPKVLQYLSYLSPLKYYIDGAFGILIKGLSLKDVFYDLLGLLLLGSAVFSAGSYFLSKKV</sequence>
<proteinExistence type="inferred from homology"/>
<evidence type="ECO:0000256" key="6">
    <source>
        <dbReference type="ARBA" id="ARBA00022989"/>
    </source>
</evidence>
<dbReference type="Gene3D" id="3.40.1710.10">
    <property type="entry name" value="abc type-2 transporter like domain"/>
    <property type="match status" value="1"/>
</dbReference>
<keyword evidence="6 8" id="KW-1133">Transmembrane helix</keyword>
<dbReference type="PANTHER" id="PTHR30294">
    <property type="entry name" value="MEMBRANE COMPONENT OF ABC TRANSPORTER YHHJ-RELATED"/>
    <property type="match status" value="1"/>
</dbReference>
<feature type="transmembrane region" description="Helical" evidence="8">
    <location>
        <begin position="284"/>
        <end position="303"/>
    </location>
</feature>
<feature type="transmembrane region" description="Helical" evidence="8">
    <location>
        <begin position="25"/>
        <end position="48"/>
    </location>
</feature>
<dbReference type="AlphaFoldDB" id="A0A238Y886"/>
<evidence type="ECO:0000256" key="3">
    <source>
        <dbReference type="ARBA" id="ARBA00022448"/>
    </source>
</evidence>
<dbReference type="GO" id="GO:0140359">
    <property type="term" value="F:ABC-type transporter activity"/>
    <property type="evidence" value="ECO:0007669"/>
    <property type="project" value="InterPro"/>
</dbReference>
<dbReference type="PANTHER" id="PTHR30294:SF47">
    <property type="entry name" value="INNER MEMBRANE TRANSPORT PERMEASE YHHJ"/>
    <property type="match status" value="1"/>
</dbReference>